<keyword evidence="8 11" id="KW-1133">Transmembrane helix</keyword>
<organism evidence="12 13">
    <name type="scientific">Psychrosphaera ytuae</name>
    <dbReference type="NCBI Taxonomy" id="2820710"/>
    <lineage>
        <taxon>Bacteria</taxon>
        <taxon>Pseudomonadati</taxon>
        <taxon>Pseudomonadota</taxon>
        <taxon>Gammaproteobacteria</taxon>
        <taxon>Alteromonadales</taxon>
        <taxon>Pseudoalteromonadaceae</taxon>
        <taxon>Psychrosphaera</taxon>
    </lineage>
</organism>
<sequence length="166" mass="18805">MSAFQSLKEKLLGFYQSKNESEQRLLVILAVTVLLFGIVSVYLSVANGLADTEKKLSRQLELNSWAEQQIAIIKQSQGNGRATDNSGSMTEVINTSARRFNITLARLQPQQNNYVKVGLEDVNFNQLMQWLTQLQNTYSIRAANIDISKTETQGIVRVRRLDLERI</sequence>
<keyword evidence="3 10" id="KW-0813">Transport</keyword>
<comment type="similarity">
    <text evidence="2 10">Belongs to the GSP M family.</text>
</comment>
<dbReference type="InterPro" id="IPR023229">
    <property type="entry name" value="T2SS_M_periplasmic_sf"/>
</dbReference>
<dbReference type="Pfam" id="PF04612">
    <property type="entry name" value="T2SSM"/>
    <property type="match status" value="1"/>
</dbReference>
<evidence type="ECO:0000256" key="1">
    <source>
        <dbReference type="ARBA" id="ARBA00004377"/>
    </source>
</evidence>
<dbReference type="GO" id="GO:0005886">
    <property type="term" value="C:plasma membrane"/>
    <property type="evidence" value="ECO:0007669"/>
    <property type="project" value="UniProtKB-SubCell"/>
</dbReference>
<keyword evidence="9 10" id="KW-0472">Membrane</keyword>
<proteinExistence type="inferred from homology"/>
<dbReference type="InterPro" id="IPR007690">
    <property type="entry name" value="T2SS_GspM"/>
</dbReference>
<dbReference type="GO" id="GO:0015628">
    <property type="term" value="P:protein secretion by the type II secretion system"/>
    <property type="evidence" value="ECO:0007669"/>
    <property type="project" value="InterPro"/>
</dbReference>
<feature type="transmembrane region" description="Helical" evidence="11">
    <location>
        <begin position="25"/>
        <end position="50"/>
    </location>
</feature>
<comment type="function">
    <text evidence="10">Inner membrane component of the type II secretion system required for the energy-dependent secretion of extracellular factors such as proteases and toxins from the periplasm.</text>
</comment>
<keyword evidence="4 10" id="KW-1003">Cell membrane</keyword>
<evidence type="ECO:0000256" key="9">
    <source>
        <dbReference type="ARBA" id="ARBA00023136"/>
    </source>
</evidence>
<dbReference type="EMBL" id="CP072110">
    <property type="protein sequence ID" value="QTH62869.1"/>
    <property type="molecule type" value="Genomic_DNA"/>
</dbReference>
<evidence type="ECO:0000256" key="11">
    <source>
        <dbReference type="SAM" id="Phobius"/>
    </source>
</evidence>
<evidence type="ECO:0000256" key="10">
    <source>
        <dbReference type="PIRNR" id="PIRNR006291"/>
    </source>
</evidence>
<keyword evidence="6 11" id="KW-0812">Transmembrane</keyword>
<comment type="subcellular location">
    <subcellularLocation>
        <location evidence="1">Cell inner membrane</location>
        <topology evidence="1">Single-pass membrane protein</topology>
    </subcellularLocation>
</comment>
<evidence type="ECO:0000256" key="6">
    <source>
        <dbReference type="ARBA" id="ARBA00022692"/>
    </source>
</evidence>
<dbReference type="SUPFAM" id="SSF103054">
    <property type="entry name" value="General secretion pathway protein M, EpsM"/>
    <property type="match status" value="1"/>
</dbReference>
<dbReference type="Gene3D" id="3.30.1360.100">
    <property type="entry name" value="General secretion pathway protein M, EpsM"/>
    <property type="match status" value="1"/>
</dbReference>
<dbReference type="KEGG" id="psym:J1N51_08825"/>
<accession>A0A975D9N3</accession>
<keyword evidence="13" id="KW-1185">Reference proteome</keyword>
<dbReference type="GO" id="GO:0015627">
    <property type="term" value="C:type II protein secretion system complex"/>
    <property type="evidence" value="ECO:0007669"/>
    <property type="project" value="InterPro"/>
</dbReference>
<evidence type="ECO:0000256" key="8">
    <source>
        <dbReference type="ARBA" id="ARBA00022989"/>
    </source>
</evidence>
<evidence type="ECO:0000256" key="5">
    <source>
        <dbReference type="ARBA" id="ARBA00022519"/>
    </source>
</evidence>
<keyword evidence="7 10" id="KW-0653">Protein transport</keyword>
<gene>
    <name evidence="12" type="ORF">J1N51_08825</name>
</gene>
<evidence type="ECO:0000256" key="3">
    <source>
        <dbReference type="ARBA" id="ARBA00022448"/>
    </source>
</evidence>
<evidence type="ECO:0000313" key="13">
    <source>
        <dbReference type="Proteomes" id="UP000682739"/>
    </source>
</evidence>
<keyword evidence="5 10" id="KW-0997">Cell inner membrane</keyword>
<reference evidence="12" key="1">
    <citation type="submission" date="2021-03" db="EMBL/GenBank/DDBJ databases">
        <title>Description of Psychrosphaera ytuae sp. nov. isolated from deep sea sediment of South China Sea.</title>
        <authorList>
            <person name="Zhang J."/>
            <person name="Xu X.-D."/>
        </authorList>
    </citation>
    <scope>NUCLEOTIDE SEQUENCE</scope>
    <source>
        <strain evidence="12">MTZ26</strain>
    </source>
</reference>
<dbReference type="PIRSF" id="PIRSF006291">
    <property type="entry name" value="GspM"/>
    <property type="match status" value="1"/>
</dbReference>
<name>A0A975D9N3_9GAMM</name>
<protein>
    <recommendedName>
        <fullName evidence="10">Type II secretion system protein M</fullName>
        <shortName evidence="10">T2SS protein M</shortName>
    </recommendedName>
    <alternativeName>
        <fullName evidence="10">General secretion pathway protein M</fullName>
    </alternativeName>
</protein>
<dbReference type="AlphaFoldDB" id="A0A975D9N3"/>
<evidence type="ECO:0000256" key="7">
    <source>
        <dbReference type="ARBA" id="ARBA00022927"/>
    </source>
</evidence>
<dbReference type="RefSeq" id="WP_208830481.1">
    <property type="nucleotide sequence ID" value="NZ_CP072110.1"/>
</dbReference>
<dbReference type="Proteomes" id="UP000682739">
    <property type="component" value="Chromosome"/>
</dbReference>
<evidence type="ECO:0000313" key="12">
    <source>
        <dbReference type="EMBL" id="QTH62869.1"/>
    </source>
</evidence>
<evidence type="ECO:0000256" key="4">
    <source>
        <dbReference type="ARBA" id="ARBA00022475"/>
    </source>
</evidence>
<evidence type="ECO:0000256" key="2">
    <source>
        <dbReference type="ARBA" id="ARBA00010637"/>
    </source>
</evidence>